<protein>
    <submittedName>
        <fullName evidence="5">ABC transporter ATP-binding protein</fullName>
    </submittedName>
</protein>
<dbReference type="InterPro" id="IPR003593">
    <property type="entry name" value="AAA+_ATPase"/>
</dbReference>
<dbReference type="InterPro" id="IPR027417">
    <property type="entry name" value="P-loop_NTPase"/>
</dbReference>
<dbReference type="Gene3D" id="3.40.50.300">
    <property type="entry name" value="P-loop containing nucleotide triphosphate hydrolases"/>
    <property type="match status" value="1"/>
</dbReference>
<keyword evidence="1" id="KW-0813">Transport</keyword>
<evidence type="ECO:0000256" key="1">
    <source>
        <dbReference type="ARBA" id="ARBA00022448"/>
    </source>
</evidence>
<dbReference type="SUPFAM" id="SSF52540">
    <property type="entry name" value="P-loop containing nucleoside triphosphate hydrolases"/>
    <property type="match status" value="1"/>
</dbReference>
<proteinExistence type="predicted"/>
<feature type="domain" description="ABC transporter" evidence="4">
    <location>
        <begin position="19"/>
        <end position="227"/>
    </location>
</feature>
<dbReference type="EMBL" id="DMUP01000173">
    <property type="protein sequence ID" value="HAR56625.1"/>
    <property type="molecule type" value="Genomic_DNA"/>
</dbReference>
<name>A0A348WQ13_9GAMM</name>
<dbReference type="STRING" id="314276.OS145_10927"/>
<dbReference type="InterPro" id="IPR050093">
    <property type="entry name" value="ABC_SmlMolc_Importer"/>
</dbReference>
<organism evidence="5 6">
    <name type="scientific">Idiomarina baltica</name>
    <dbReference type="NCBI Taxonomy" id="190892"/>
    <lineage>
        <taxon>Bacteria</taxon>
        <taxon>Pseudomonadati</taxon>
        <taxon>Pseudomonadota</taxon>
        <taxon>Gammaproteobacteria</taxon>
        <taxon>Alteromonadales</taxon>
        <taxon>Idiomarinaceae</taxon>
        <taxon>Idiomarina</taxon>
    </lineage>
</organism>
<gene>
    <name evidence="5" type="ORF">DCR58_07555</name>
</gene>
<dbReference type="AlphaFoldDB" id="A0A348WQ13"/>
<evidence type="ECO:0000256" key="2">
    <source>
        <dbReference type="ARBA" id="ARBA00022741"/>
    </source>
</evidence>
<dbReference type="InterPro" id="IPR003439">
    <property type="entry name" value="ABC_transporter-like_ATP-bd"/>
</dbReference>
<accession>A0A348WQ13</accession>
<evidence type="ECO:0000313" key="5">
    <source>
        <dbReference type="EMBL" id="HAR56625.1"/>
    </source>
</evidence>
<evidence type="ECO:0000256" key="3">
    <source>
        <dbReference type="ARBA" id="ARBA00022840"/>
    </source>
</evidence>
<dbReference type="InterPro" id="IPR017871">
    <property type="entry name" value="ABC_transporter-like_CS"/>
</dbReference>
<keyword evidence="3 5" id="KW-0067">ATP-binding</keyword>
<dbReference type="SMART" id="SM00382">
    <property type="entry name" value="AAA"/>
    <property type="match status" value="1"/>
</dbReference>
<comment type="caution">
    <text evidence="5">The sequence shown here is derived from an EMBL/GenBank/DDBJ whole genome shotgun (WGS) entry which is preliminary data.</text>
</comment>
<dbReference type="Pfam" id="PF00005">
    <property type="entry name" value="ABC_tran"/>
    <property type="match status" value="1"/>
</dbReference>
<dbReference type="Proteomes" id="UP000262878">
    <property type="component" value="Unassembled WGS sequence"/>
</dbReference>
<dbReference type="PROSITE" id="PS00211">
    <property type="entry name" value="ABC_TRANSPORTER_1"/>
    <property type="match status" value="1"/>
</dbReference>
<reference evidence="5 6" key="1">
    <citation type="journal article" date="2018" name="Nat. Biotechnol.">
        <title>A standardized bacterial taxonomy based on genome phylogeny substantially revises the tree of life.</title>
        <authorList>
            <person name="Parks D.H."/>
            <person name="Chuvochina M."/>
            <person name="Waite D.W."/>
            <person name="Rinke C."/>
            <person name="Skarshewski A."/>
            <person name="Chaumeil P.A."/>
            <person name="Hugenholtz P."/>
        </authorList>
    </citation>
    <scope>NUCLEOTIDE SEQUENCE [LARGE SCALE GENOMIC DNA]</scope>
    <source>
        <strain evidence="5">UBA9360</strain>
    </source>
</reference>
<dbReference type="PROSITE" id="PS50893">
    <property type="entry name" value="ABC_TRANSPORTER_2"/>
    <property type="match status" value="1"/>
</dbReference>
<dbReference type="GO" id="GO:0005524">
    <property type="term" value="F:ATP binding"/>
    <property type="evidence" value="ECO:0007669"/>
    <property type="project" value="UniProtKB-KW"/>
</dbReference>
<keyword evidence="2" id="KW-0547">Nucleotide-binding</keyword>
<evidence type="ECO:0000259" key="4">
    <source>
        <dbReference type="PROSITE" id="PS50893"/>
    </source>
</evidence>
<sequence length="230" mass="25302">MPWHNGRVFGSYSCWLYGGHVLEINHLTMVFKYHQLVIPSLTVSAGEVLTLTGASGIGKSSLLQWILGVPQPDITIEGQIKLNGEDVGALPIERRQIGLVTQQVDLFPHMTVEQNLLFALATKQGDDTARHDWVKQELDSVALADYATAYPTELSGGQAARIALLRSLASAPKSILLDEPFSALDVKLRKTIRDFTWTTLTAASMPAILVTHDVQDAPGNIVNLEDYYYD</sequence>
<dbReference type="GO" id="GO:0016887">
    <property type="term" value="F:ATP hydrolysis activity"/>
    <property type="evidence" value="ECO:0007669"/>
    <property type="project" value="InterPro"/>
</dbReference>
<dbReference type="PANTHER" id="PTHR42781">
    <property type="entry name" value="SPERMIDINE/PUTRESCINE IMPORT ATP-BINDING PROTEIN POTA"/>
    <property type="match status" value="1"/>
</dbReference>
<evidence type="ECO:0000313" key="6">
    <source>
        <dbReference type="Proteomes" id="UP000262878"/>
    </source>
</evidence>
<dbReference type="PANTHER" id="PTHR42781:SF4">
    <property type="entry name" value="SPERMIDINE_PUTRESCINE IMPORT ATP-BINDING PROTEIN POTA"/>
    <property type="match status" value="1"/>
</dbReference>